<feature type="region of interest" description="Disordered" evidence="1">
    <location>
        <begin position="1"/>
        <end position="24"/>
    </location>
</feature>
<sequence>MAECAMPPIHEAPSLVQQPPPPRRGQVLSELQRLKSMRRQALGAEAAALDLSIETLVFALRAPQAPGSWHAMATWAKSVALEELDEGQKEEMPPKELHQDGVVLSSSERPDDERQEKLEVPTSDPPEPPEPVERAAELAEPGERAAEPVEPAERAAERAAEPVEPEERAAAVEPQPADEPASHEKWHVEKTPDETQEEKPEPASVYPQFYADRRCPLDAAKSEHQEEESPSAASRRSRLETARRCGDS</sequence>
<keyword evidence="3" id="KW-1185">Reference proteome</keyword>
<organism evidence="2 3">
    <name type="scientific">Durusdinium trenchii</name>
    <dbReference type="NCBI Taxonomy" id="1381693"/>
    <lineage>
        <taxon>Eukaryota</taxon>
        <taxon>Sar</taxon>
        <taxon>Alveolata</taxon>
        <taxon>Dinophyceae</taxon>
        <taxon>Suessiales</taxon>
        <taxon>Symbiodiniaceae</taxon>
        <taxon>Durusdinium</taxon>
    </lineage>
</organism>
<evidence type="ECO:0000256" key="1">
    <source>
        <dbReference type="SAM" id="MobiDB-lite"/>
    </source>
</evidence>
<comment type="caution">
    <text evidence="2">The sequence shown here is derived from an EMBL/GenBank/DDBJ whole genome shotgun (WGS) entry which is preliminary data.</text>
</comment>
<feature type="region of interest" description="Disordered" evidence="1">
    <location>
        <begin position="84"/>
        <end position="248"/>
    </location>
</feature>
<reference evidence="2 3" key="1">
    <citation type="submission" date="2024-02" db="EMBL/GenBank/DDBJ databases">
        <authorList>
            <person name="Chen Y."/>
            <person name="Shah S."/>
            <person name="Dougan E. K."/>
            <person name="Thang M."/>
            <person name="Chan C."/>
        </authorList>
    </citation>
    <scope>NUCLEOTIDE SEQUENCE [LARGE SCALE GENOMIC DNA]</scope>
</reference>
<feature type="compositionally biased region" description="Basic and acidic residues" evidence="1">
    <location>
        <begin position="237"/>
        <end position="248"/>
    </location>
</feature>
<evidence type="ECO:0000313" key="2">
    <source>
        <dbReference type="EMBL" id="CAK8987692.1"/>
    </source>
</evidence>
<dbReference type="EMBL" id="CAXAMM010000481">
    <property type="protein sequence ID" value="CAK8987692.1"/>
    <property type="molecule type" value="Genomic_DNA"/>
</dbReference>
<feature type="non-terminal residue" evidence="2">
    <location>
        <position position="248"/>
    </location>
</feature>
<feature type="compositionally biased region" description="Basic and acidic residues" evidence="1">
    <location>
        <begin position="86"/>
        <end position="99"/>
    </location>
</feature>
<feature type="compositionally biased region" description="Basic and acidic residues" evidence="1">
    <location>
        <begin position="108"/>
        <end position="119"/>
    </location>
</feature>
<protein>
    <submittedName>
        <fullName evidence="2">Uncharacterized protein</fullName>
    </submittedName>
</protein>
<accession>A0ABP0HCS0</accession>
<dbReference type="Proteomes" id="UP001642464">
    <property type="component" value="Unassembled WGS sequence"/>
</dbReference>
<feature type="compositionally biased region" description="Basic and acidic residues" evidence="1">
    <location>
        <begin position="131"/>
        <end position="170"/>
    </location>
</feature>
<name>A0ABP0HCS0_9DINO</name>
<evidence type="ECO:0000313" key="3">
    <source>
        <dbReference type="Proteomes" id="UP001642464"/>
    </source>
</evidence>
<proteinExistence type="predicted"/>
<feature type="compositionally biased region" description="Basic and acidic residues" evidence="1">
    <location>
        <begin position="211"/>
        <end position="224"/>
    </location>
</feature>
<gene>
    <name evidence="2" type="ORF">SCF082_LOCUS1083</name>
</gene>
<feature type="compositionally biased region" description="Basic and acidic residues" evidence="1">
    <location>
        <begin position="180"/>
        <end position="201"/>
    </location>
</feature>